<gene>
    <name evidence="1" type="ORF">UFOPK3773_00424</name>
</gene>
<organism evidence="1">
    <name type="scientific">freshwater metagenome</name>
    <dbReference type="NCBI Taxonomy" id="449393"/>
    <lineage>
        <taxon>unclassified sequences</taxon>
        <taxon>metagenomes</taxon>
        <taxon>ecological metagenomes</taxon>
    </lineage>
</organism>
<dbReference type="EMBL" id="CAFBNF010000027">
    <property type="protein sequence ID" value="CAB4934054.1"/>
    <property type="molecule type" value="Genomic_DNA"/>
</dbReference>
<sequence length="138" mass="15419">MPIVDLIDETFLVCMPSSAATAVHEPKRWAAWWPDLALVVFMDRGELGLRWSAVGDPVGSVEIWLEPLGDGVLLHHYLRLDPLGATPADPRAVRRGVRERARRATEWKRHVWALKDELEGARRPGDSRTAAPAPITEV</sequence>
<proteinExistence type="predicted"/>
<name>A0A6J7IUN9_9ZZZZ</name>
<reference evidence="1" key="1">
    <citation type="submission" date="2020-05" db="EMBL/GenBank/DDBJ databases">
        <authorList>
            <person name="Chiriac C."/>
            <person name="Salcher M."/>
            <person name="Ghai R."/>
            <person name="Kavagutti S V."/>
        </authorList>
    </citation>
    <scope>NUCLEOTIDE SEQUENCE</scope>
</reference>
<dbReference type="SUPFAM" id="SSF55961">
    <property type="entry name" value="Bet v1-like"/>
    <property type="match status" value="1"/>
</dbReference>
<evidence type="ECO:0000313" key="1">
    <source>
        <dbReference type="EMBL" id="CAB4934054.1"/>
    </source>
</evidence>
<accession>A0A6J7IUN9</accession>
<dbReference type="AlphaFoldDB" id="A0A6J7IUN9"/>
<protein>
    <submittedName>
        <fullName evidence="1">Unannotated protein</fullName>
    </submittedName>
</protein>